<dbReference type="HAMAP" id="MF_00357">
    <property type="entry name" value="RNApol_bact_RpoE"/>
    <property type="match status" value="1"/>
</dbReference>
<keyword evidence="2 6" id="KW-0240">DNA-directed RNA polymerase</keyword>
<organism evidence="9 10">
    <name type="scientific">Mangrovibacillus cuniculi</name>
    <dbReference type="NCBI Taxonomy" id="2593652"/>
    <lineage>
        <taxon>Bacteria</taxon>
        <taxon>Bacillati</taxon>
        <taxon>Bacillota</taxon>
        <taxon>Bacilli</taxon>
        <taxon>Bacillales</taxon>
        <taxon>Bacillaceae</taxon>
        <taxon>Mangrovibacillus</taxon>
    </lineage>
</organism>
<dbReference type="Proteomes" id="UP000593626">
    <property type="component" value="Chromosome"/>
</dbReference>
<evidence type="ECO:0000259" key="8">
    <source>
        <dbReference type="PROSITE" id="PS51913"/>
    </source>
</evidence>
<dbReference type="InterPro" id="IPR007759">
    <property type="entry name" value="Asxl_HARE-HTH"/>
</dbReference>
<dbReference type="NCBIfam" id="TIGR04567">
    <property type="entry name" value="RNAP_delt_lowGC"/>
    <property type="match status" value="1"/>
</dbReference>
<evidence type="ECO:0000313" key="9">
    <source>
        <dbReference type="EMBL" id="QPC47743.1"/>
    </source>
</evidence>
<comment type="subunit">
    <text evidence="6">RNAP is composed of a core of 2 alpha, a beta and a beta' subunits. The core is associated with a delta subunit and one of several sigma factors.</text>
</comment>
<evidence type="ECO:0000256" key="7">
    <source>
        <dbReference type="SAM" id="MobiDB-lite"/>
    </source>
</evidence>
<name>A0A7S8CDF4_9BACI</name>
<feature type="domain" description="HTH HARE-type" evidence="8">
    <location>
        <begin position="14"/>
        <end position="81"/>
    </location>
</feature>
<accession>A0A7S8CDF4</accession>
<dbReference type="GO" id="GO:0003899">
    <property type="term" value="F:DNA-directed RNA polymerase activity"/>
    <property type="evidence" value="ECO:0007669"/>
    <property type="project" value="UniProtKB-UniRule"/>
</dbReference>
<dbReference type="PROSITE" id="PS51913">
    <property type="entry name" value="HTH_HARE"/>
    <property type="match status" value="1"/>
</dbReference>
<dbReference type="GO" id="GO:0000428">
    <property type="term" value="C:DNA-directed RNA polymerase complex"/>
    <property type="evidence" value="ECO:0007669"/>
    <property type="project" value="UniProtKB-KW"/>
</dbReference>
<dbReference type="InterPro" id="IPR029757">
    <property type="entry name" value="RpoE"/>
</dbReference>
<feature type="region of interest" description="Disordered" evidence="7">
    <location>
        <begin position="91"/>
        <end position="183"/>
    </location>
</feature>
<evidence type="ECO:0000256" key="2">
    <source>
        <dbReference type="ARBA" id="ARBA00022478"/>
    </source>
</evidence>
<keyword evidence="4 6" id="KW-0548">Nucleotidyltransferase</keyword>
<dbReference type="GO" id="GO:0006355">
    <property type="term" value="P:regulation of DNA-templated transcription"/>
    <property type="evidence" value="ECO:0007669"/>
    <property type="project" value="UniProtKB-UniRule"/>
</dbReference>
<keyword evidence="10" id="KW-1185">Reference proteome</keyword>
<evidence type="ECO:0000313" key="10">
    <source>
        <dbReference type="Proteomes" id="UP000593626"/>
    </source>
</evidence>
<dbReference type="EMBL" id="CP049742">
    <property type="protein sequence ID" value="QPC47743.1"/>
    <property type="molecule type" value="Genomic_DNA"/>
</dbReference>
<comment type="function">
    <text evidence="6">Participates in both the initiation and recycling phases of transcription. In the presence of the delta subunit, RNAP displays an increased specificity of transcription, a decreased affinity for nucleic acids, and an increased efficiency of RNA synthesis because of enhanced recycling.</text>
</comment>
<comment type="similarity">
    <text evidence="1 6">Belongs to the RpoE family.</text>
</comment>
<evidence type="ECO:0000256" key="3">
    <source>
        <dbReference type="ARBA" id="ARBA00022679"/>
    </source>
</evidence>
<evidence type="ECO:0000256" key="5">
    <source>
        <dbReference type="ARBA" id="ARBA00023163"/>
    </source>
</evidence>
<dbReference type="RefSeq" id="WP_239672417.1">
    <property type="nucleotide sequence ID" value="NZ_CP049742.1"/>
</dbReference>
<dbReference type="Pfam" id="PF05066">
    <property type="entry name" value="HARE-HTH"/>
    <property type="match status" value="1"/>
</dbReference>
<proteinExistence type="inferred from homology"/>
<dbReference type="InterPro" id="IPR038087">
    <property type="entry name" value="RNAP_delta_N_dom_sf"/>
</dbReference>
<keyword evidence="3 6" id="KW-0808">Transferase</keyword>
<protein>
    <recommendedName>
        <fullName evidence="6">Probable DNA-directed RNA polymerase subunit delta</fullName>
    </recommendedName>
    <alternativeName>
        <fullName evidence="6">RNAP delta factor</fullName>
    </alternativeName>
</protein>
<dbReference type="GO" id="GO:0006351">
    <property type="term" value="P:DNA-templated transcription"/>
    <property type="evidence" value="ECO:0007669"/>
    <property type="project" value="InterPro"/>
</dbReference>
<gene>
    <name evidence="6 9" type="primary">rpoE</name>
    <name evidence="9" type="ORF">G8O30_12630</name>
</gene>
<dbReference type="KEGG" id="mcui:G8O30_12630"/>
<feature type="compositionally biased region" description="Acidic residues" evidence="7">
    <location>
        <begin position="105"/>
        <end position="183"/>
    </location>
</feature>
<keyword evidence="5 6" id="KW-0804">Transcription</keyword>
<evidence type="ECO:0000256" key="6">
    <source>
        <dbReference type="HAMAP-Rule" id="MF_00357"/>
    </source>
</evidence>
<evidence type="ECO:0000256" key="4">
    <source>
        <dbReference type="ARBA" id="ARBA00022695"/>
    </source>
</evidence>
<dbReference type="AlphaFoldDB" id="A0A7S8CDF4"/>
<sequence length="183" mass="21446">MSVRELPQDQLQEMSFIEVATALLTESKQPMTFQEMVDEISSILSLSEEETKRRMIPFYTDLNVDGRFLAVAEGRWGLRAWYPLDQVEEEQAPTIKVRKKKAKAEDEEDGFDDIEEDLDLEELDDFEDEDLTDEEDFDDIDEDDDEEDDDDLEVIDEDLDILSDDEEEDEEDLEDDLDEDEEL</sequence>
<evidence type="ECO:0000256" key="1">
    <source>
        <dbReference type="ARBA" id="ARBA00009828"/>
    </source>
</evidence>
<dbReference type="Gene3D" id="1.10.10.1250">
    <property type="entry name" value="RNA polymerase, subunit delta, N-terminal domain"/>
    <property type="match status" value="1"/>
</dbReference>
<reference evidence="9 10" key="1">
    <citation type="submission" date="2019-07" db="EMBL/GenBank/DDBJ databases">
        <title>Genome sequence of 2 isolates from Red Sea Mangroves.</title>
        <authorList>
            <person name="Sefrji F."/>
            <person name="Michoud G."/>
            <person name="Merlino G."/>
            <person name="Daffonchio D."/>
        </authorList>
    </citation>
    <scope>NUCLEOTIDE SEQUENCE [LARGE SCALE GENOMIC DNA]</scope>
    <source>
        <strain evidence="9 10">R1DC41</strain>
    </source>
</reference>